<dbReference type="Proteomes" id="UP000585272">
    <property type="component" value="Unassembled WGS sequence"/>
</dbReference>
<keyword evidence="2" id="KW-0413">Isomerase</keyword>
<accession>A0A840IIP8</accession>
<keyword evidence="3" id="KW-1185">Reference proteome</keyword>
<evidence type="ECO:0000259" key="1">
    <source>
        <dbReference type="Pfam" id="PF12680"/>
    </source>
</evidence>
<gene>
    <name evidence="2" type="ORF">BDZ31_003485</name>
</gene>
<evidence type="ECO:0000313" key="2">
    <source>
        <dbReference type="EMBL" id="MBB4663884.1"/>
    </source>
</evidence>
<reference evidence="2 3" key="1">
    <citation type="submission" date="2020-08" db="EMBL/GenBank/DDBJ databases">
        <title>Genomic Encyclopedia of Archaeal and Bacterial Type Strains, Phase II (KMG-II): from individual species to whole genera.</title>
        <authorList>
            <person name="Goeker M."/>
        </authorList>
    </citation>
    <scope>NUCLEOTIDE SEQUENCE [LARGE SCALE GENOMIC DNA]</scope>
    <source>
        <strain evidence="2 3">DSM 23288</strain>
    </source>
</reference>
<dbReference type="AlphaFoldDB" id="A0A840IIP8"/>
<evidence type="ECO:0000313" key="3">
    <source>
        <dbReference type="Proteomes" id="UP000585272"/>
    </source>
</evidence>
<sequence>MSATAPSLTDEQIFKATRDCIAAWNSLDVEATLATYTDDVVYNDPKTRGRIVGKDDLRRYLTKFFKVWDMQFTVVEEHRLAGQDAQLCMWDCRITHRAGGETITVSGMDICGVRGNQLCRDEAFMDTLPLEPLIAAQR</sequence>
<comment type="caution">
    <text evidence="2">The sequence shown here is derived from an EMBL/GenBank/DDBJ whole genome shotgun (WGS) entry which is preliminary data.</text>
</comment>
<proteinExistence type="predicted"/>
<dbReference type="InterPro" id="IPR037401">
    <property type="entry name" value="SnoaL-like"/>
</dbReference>
<dbReference type="GO" id="GO:0016853">
    <property type="term" value="F:isomerase activity"/>
    <property type="evidence" value="ECO:0007669"/>
    <property type="project" value="UniProtKB-KW"/>
</dbReference>
<dbReference type="InterPro" id="IPR032710">
    <property type="entry name" value="NTF2-like_dom_sf"/>
</dbReference>
<dbReference type="EMBL" id="JACHNU010000005">
    <property type="protein sequence ID" value="MBB4663884.1"/>
    <property type="molecule type" value="Genomic_DNA"/>
</dbReference>
<dbReference type="Pfam" id="PF12680">
    <property type="entry name" value="SnoaL_2"/>
    <property type="match status" value="1"/>
</dbReference>
<name>A0A840IIP8_9ACTN</name>
<feature type="domain" description="SnoaL-like" evidence="1">
    <location>
        <begin position="18"/>
        <end position="118"/>
    </location>
</feature>
<protein>
    <submittedName>
        <fullName evidence="2">Ketosteroid isomerase-like protein</fullName>
    </submittedName>
</protein>
<organism evidence="2 3">
    <name type="scientific">Conexibacter arvalis</name>
    <dbReference type="NCBI Taxonomy" id="912552"/>
    <lineage>
        <taxon>Bacteria</taxon>
        <taxon>Bacillati</taxon>
        <taxon>Actinomycetota</taxon>
        <taxon>Thermoleophilia</taxon>
        <taxon>Solirubrobacterales</taxon>
        <taxon>Conexibacteraceae</taxon>
        <taxon>Conexibacter</taxon>
    </lineage>
</organism>
<dbReference type="SUPFAM" id="SSF54427">
    <property type="entry name" value="NTF2-like"/>
    <property type="match status" value="1"/>
</dbReference>
<dbReference type="Gene3D" id="3.10.450.50">
    <property type="match status" value="1"/>
</dbReference>
<dbReference type="RefSeq" id="WP_246345386.1">
    <property type="nucleotide sequence ID" value="NZ_JACHNU010000005.1"/>
</dbReference>